<reference evidence="1 2" key="1">
    <citation type="submission" date="2019-03" db="EMBL/GenBank/DDBJ databases">
        <title>Genomic Encyclopedia of Archaeal and Bacterial Type Strains, Phase II (KMG-II): from individual species to whole genera.</title>
        <authorList>
            <person name="Goeker M."/>
        </authorList>
    </citation>
    <scope>NUCLEOTIDE SEQUENCE [LARGE SCALE GENOMIC DNA]</scope>
    <source>
        <strain evidence="1 2">DSM 28353</strain>
    </source>
</reference>
<comment type="caution">
    <text evidence="1">The sequence shown here is derived from an EMBL/GenBank/DDBJ whole genome shotgun (WGS) entry which is preliminary data.</text>
</comment>
<name>A0A4R6WK61_9SPHI</name>
<proteinExistence type="predicted"/>
<evidence type="ECO:0000313" key="1">
    <source>
        <dbReference type="EMBL" id="TDQ79092.1"/>
    </source>
</evidence>
<dbReference type="EMBL" id="SNYV01000011">
    <property type="protein sequence ID" value="TDQ79092.1"/>
    <property type="molecule type" value="Genomic_DNA"/>
</dbReference>
<sequence length="96" mass="10429">MKPSEIMKTKFNKFWKGIAVAAILSATAVGYAEASKLQTATHYNATPLDAEDQTPRWEPIVPGSPQDLNPCTSSTRHCKAVQISPGVYNTVAFGYL</sequence>
<accession>A0A4R6WK61</accession>
<protein>
    <submittedName>
        <fullName evidence="1">Uncharacterized protein</fullName>
    </submittedName>
</protein>
<dbReference type="Proteomes" id="UP000295292">
    <property type="component" value="Unassembled WGS sequence"/>
</dbReference>
<dbReference type="RefSeq" id="WP_133582907.1">
    <property type="nucleotide sequence ID" value="NZ_SNYV01000011.1"/>
</dbReference>
<dbReference type="AlphaFoldDB" id="A0A4R6WK61"/>
<dbReference type="OrthoDB" id="711691at2"/>
<gene>
    <name evidence="1" type="ORF">CLV99_0524</name>
</gene>
<organism evidence="1 2">
    <name type="scientific">Sphingobacterium yanglingense</name>
    <dbReference type="NCBI Taxonomy" id="1437280"/>
    <lineage>
        <taxon>Bacteria</taxon>
        <taxon>Pseudomonadati</taxon>
        <taxon>Bacteroidota</taxon>
        <taxon>Sphingobacteriia</taxon>
        <taxon>Sphingobacteriales</taxon>
        <taxon>Sphingobacteriaceae</taxon>
        <taxon>Sphingobacterium</taxon>
    </lineage>
</organism>
<keyword evidence="2" id="KW-1185">Reference proteome</keyword>
<evidence type="ECO:0000313" key="2">
    <source>
        <dbReference type="Proteomes" id="UP000295292"/>
    </source>
</evidence>